<evidence type="ECO:0000313" key="3">
    <source>
        <dbReference type="Proteomes" id="UP001151081"/>
    </source>
</evidence>
<protein>
    <submittedName>
        <fullName evidence="2">Toll/interleukin-1 receptor domain-containing protein</fullName>
    </submittedName>
</protein>
<dbReference type="EMBL" id="JAGTJJ010000072">
    <property type="protein sequence ID" value="MDC3988388.1"/>
    <property type="molecule type" value="Genomic_DNA"/>
</dbReference>
<dbReference type="InterPro" id="IPR035897">
    <property type="entry name" value="Toll_tir_struct_dom_sf"/>
</dbReference>
<comment type="caution">
    <text evidence="2">The sequence shown here is derived from an EMBL/GenBank/DDBJ whole genome shotgun (WGS) entry which is preliminary data.</text>
</comment>
<feature type="domain" description="TIR" evidence="1">
    <location>
        <begin position="170"/>
        <end position="301"/>
    </location>
</feature>
<dbReference type="GO" id="GO:0007165">
    <property type="term" value="P:signal transduction"/>
    <property type="evidence" value="ECO:0007669"/>
    <property type="project" value="InterPro"/>
</dbReference>
<accession>A0A9X4AXB4</accession>
<dbReference type="AlphaFoldDB" id="A0A9X4AXB4"/>
<proteinExistence type="predicted"/>
<organism evidence="2 3">
    <name type="scientific">Polyangium jinanense</name>
    <dbReference type="NCBI Taxonomy" id="2829994"/>
    <lineage>
        <taxon>Bacteria</taxon>
        <taxon>Pseudomonadati</taxon>
        <taxon>Myxococcota</taxon>
        <taxon>Polyangia</taxon>
        <taxon>Polyangiales</taxon>
        <taxon>Polyangiaceae</taxon>
        <taxon>Polyangium</taxon>
    </lineage>
</organism>
<dbReference type="RefSeq" id="WP_272459780.1">
    <property type="nucleotide sequence ID" value="NZ_JAGTJJ010000072.1"/>
</dbReference>
<keyword evidence="3" id="KW-1185">Reference proteome</keyword>
<sequence>MTDRKTIVDALSDFKLARDALVHAGADEFAHQLQAFVKQLDGNPLCRNVISAVPSFDVEAWWSAQLAKHPQGYPQFDVLDLPTDKNQQLAILIDLARSFASGDPKQTSVDGFGSLFGKYKHSEAIAITQSLILRPLAEELTRRLRDAAALANPDIRELAGVPLSRIPKEAEVRIFLSHKWANKPMVRRFHSALQQIGFTPWLDEEAVTAGQVLHRALDDGMSESCAAVFFVTPEFRDDRWISQEVDLAVHRTIEQGDRFRIITLVFGDAEVPRPLQRYVYAKIEHELDGLREIVRALPIELGPPRWKESVTDAKKRA</sequence>
<dbReference type="PROSITE" id="PS50104">
    <property type="entry name" value="TIR"/>
    <property type="match status" value="1"/>
</dbReference>
<dbReference type="Proteomes" id="UP001151081">
    <property type="component" value="Unassembled WGS sequence"/>
</dbReference>
<dbReference type="Pfam" id="PF13676">
    <property type="entry name" value="TIR_2"/>
    <property type="match status" value="1"/>
</dbReference>
<evidence type="ECO:0000259" key="1">
    <source>
        <dbReference type="PROSITE" id="PS50104"/>
    </source>
</evidence>
<name>A0A9X4AXB4_9BACT</name>
<dbReference type="InterPro" id="IPR000157">
    <property type="entry name" value="TIR_dom"/>
</dbReference>
<evidence type="ECO:0000313" key="2">
    <source>
        <dbReference type="EMBL" id="MDC3988388.1"/>
    </source>
</evidence>
<dbReference type="SUPFAM" id="SSF52200">
    <property type="entry name" value="Toll/Interleukin receptor TIR domain"/>
    <property type="match status" value="1"/>
</dbReference>
<gene>
    <name evidence="2" type="ORF">KEG57_48425</name>
</gene>
<reference evidence="2 3" key="1">
    <citation type="submission" date="2021-04" db="EMBL/GenBank/DDBJ databases">
        <title>Genome analysis of Polyangium sp.</title>
        <authorList>
            <person name="Li Y."/>
            <person name="Wang J."/>
        </authorList>
    </citation>
    <scope>NUCLEOTIDE SEQUENCE [LARGE SCALE GENOMIC DNA]</scope>
    <source>
        <strain evidence="2 3">SDU14</strain>
    </source>
</reference>
<dbReference type="SMART" id="SM00255">
    <property type="entry name" value="TIR"/>
    <property type="match status" value="1"/>
</dbReference>
<keyword evidence="2" id="KW-0675">Receptor</keyword>
<dbReference type="Gene3D" id="3.40.50.10140">
    <property type="entry name" value="Toll/interleukin-1 receptor homology (TIR) domain"/>
    <property type="match status" value="1"/>
</dbReference>